<gene>
    <name evidence="2" type="ORF">AZ78_0085</name>
</gene>
<protein>
    <submittedName>
        <fullName evidence="2">Microcystin dependent protein</fullName>
    </submittedName>
</protein>
<dbReference type="RefSeq" id="WP_036108610.1">
    <property type="nucleotide sequence ID" value="NZ_JAJA02000001.1"/>
</dbReference>
<dbReference type="InterPro" id="IPR011083">
    <property type="entry name" value="Phage_tail_collar_dom"/>
</dbReference>
<proteinExistence type="predicted"/>
<dbReference type="Pfam" id="PF07484">
    <property type="entry name" value="Collar"/>
    <property type="match status" value="1"/>
</dbReference>
<sequence>MTEVFLGQIMTVGFGFAPKGFALCNGQLLPIAQNQALFSLLGTMYGGNGTTTFALPNMQSRTPVGAGQGGGGWSPSPYQYGETGGVENVTLLPPQLPAHNHNLCGVNTATNARNPTSNFYGTTSTAIYANTGQAQVALSPATIGQTGNTTPHPNLQPYCALNFVIATQGIYPSRN</sequence>
<dbReference type="EMBL" id="JAJA02000001">
    <property type="protein sequence ID" value="KWS02541.1"/>
    <property type="molecule type" value="Genomic_DNA"/>
</dbReference>
<evidence type="ECO:0000313" key="2">
    <source>
        <dbReference type="EMBL" id="KWS02541.1"/>
    </source>
</evidence>
<dbReference type="Proteomes" id="UP000023435">
    <property type="component" value="Unassembled WGS sequence"/>
</dbReference>
<reference evidence="2 3" key="1">
    <citation type="journal article" date="2014" name="Genome Announc.">
        <title>Draft Genome Sequence of Lysobacter capsici AZ78, a Bacterium Antagonistic to Plant-Pathogenic Oomycetes.</title>
        <authorList>
            <person name="Puopolo G."/>
            <person name="Sonego P."/>
            <person name="Engelen K."/>
            <person name="Pertot I."/>
        </authorList>
    </citation>
    <scope>NUCLEOTIDE SEQUENCE [LARGE SCALE GENOMIC DNA]</scope>
    <source>
        <strain evidence="2 3">AZ78</strain>
    </source>
</reference>
<dbReference type="OrthoDB" id="9810174at2"/>
<dbReference type="AlphaFoldDB" id="A0A125U0A6"/>
<dbReference type="Gene3D" id="3.90.1340.10">
    <property type="entry name" value="Phage tail collar domain"/>
    <property type="match status" value="1"/>
</dbReference>
<accession>A0A125U0A6</accession>
<feature type="domain" description="Phage tail collar" evidence="1">
    <location>
        <begin position="7"/>
        <end position="63"/>
    </location>
</feature>
<evidence type="ECO:0000313" key="3">
    <source>
        <dbReference type="Proteomes" id="UP000023435"/>
    </source>
</evidence>
<evidence type="ECO:0000259" key="1">
    <source>
        <dbReference type="Pfam" id="PF07484"/>
    </source>
</evidence>
<dbReference type="SUPFAM" id="SSF88874">
    <property type="entry name" value="Receptor-binding domain of short tail fibre protein gp12"/>
    <property type="match status" value="1"/>
</dbReference>
<keyword evidence="3" id="KW-1185">Reference proteome</keyword>
<comment type="caution">
    <text evidence="2">The sequence shown here is derived from an EMBL/GenBank/DDBJ whole genome shotgun (WGS) entry which is preliminary data.</text>
</comment>
<name>A0A125U0A6_9GAMM</name>
<organism evidence="2 3">
    <name type="scientific">Lysobacter capsici AZ78</name>
    <dbReference type="NCBI Taxonomy" id="1444315"/>
    <lineage>
        <taxon>Bacteria</taxon>
        <taxon>Pseudomonadati</taxon>
        <taxon>Pseudomonadota</taxon>
        <taxon>Gammaproteobacteria</taxon>
        <taxon>Lysobacterales</taxon>
        <taxon>Lysobacteraceae</taxon>
        <taxon>Lysobacter</taxon>
    </lineage>
</organism>
<dbReference type="InterPro" id="IPR037053">
    <property type="entry name" value="Phage_tail_collar_dom_sf"/>
</dbReference>